<dbReference type="PANTHER" id="PTHR46337">
    <property type="entry name" value="RCC1-LIKE G EXCHANGING FACTOR-LIKE PROTEIN"/>
    <property type="match status" value="1"/>
</dbReference>
<dbReference type="PROSITE" id="PS00626">
    <property type="entry name" value="RCC1_2"/>
    <property type="match status" value="1"/>
</dbReference>
<evidence type="ECO:0000313" key="2">
    <source>
        <dbReference type="Ensembl" id="ENSMFAP00000052856.1"/>
    </source>
</evidence>
<dbReference type="Bgee" id="ENSMFAG00000021544">
    <property type="expression patterns" value="Expressed in skeletal muscle tissue and 13 other cell types or tissues"/>
</dbReference>
<accession>A0A7N9ICJ5</accession>
<evidence type="ECO:0000256" key="1">
    <source>
        <dbReference type="PROSITE-ProRule" id="PRU00235"/>
    </source>
</evidence>
<reference evidence="2" key="2">
    <citation type="submission" date="2025-08" db="UniProtKB">
        <authorList>
            <consortium name="Ensembl"/>
        </authorList>
    </citation>
    <scope>IDENTIFICATION</scope>
</reference>
<dbReference type="FunFam" id="2.130.10.30:FF:000057">
    <property type="entry name" value="RCC1-like G exchanging factor-like protein"/>
    <property type="match status" value="1"/>
</dbReference>
<gene>
    <name evidence="2" type="primary">RCC1L</name>
</gene>
<feature type="repeat" description="RCC1" evidence="1">
    <location>
        <begin position="206"/>
        <end position="258"/>
    </location>
</feature>
<dbReference type="InterPro" id="IPR053035">
    <property type="entry name" value="Mitochondrial_GEF_domain"/>
</dbReference>
<organism evidence="2 3">
    <name type="scientific">Macaca fascicularis</name>
    <name type="common">Crab-eating macaque</name>
    <name type="synonym">Cynomolgus monkey</name>
    <dbReference type="NCBI Taxonomy" id="9541"/>
    <lineage>
        <taxon>Eukaryota</taxon>
        <taxon>Metazoa</taxon>
        <taxon>Chordata</taxon>
        <taxon>Craniata</taxon>
        <taxon>Vertebrata</taxon>
        <taxon>Euteleostomi</taxon>
        <taxon>Mammalia</taxon>
        <taxon>Eutheria</taxon>
        <taxon>Euarchontoglires</taxon>
        <taxon>Primates</taxon>
        <taxon>Haplorrhini</taxon>
        <taxon>Catarrhini</taxon>
        <taxon>Cercopithecidae</taxon>
        <taxon>Cercopithecinae</taxon>
        <taxon>Macaca</taxon>
    </lineage>
</organism>
<dbReference type="GO" id="GO:0070131">
    <property type="term" value="P:positive regulation of mitochondrial translation"/>
    <property type="evidence" value="ECO:0007669"/>
    <property type="project" value="TreeGrafter"/>
</dbReference>
<sequence>MALVALVAGARLGRRLSGPGLGRGHWTAARRLRSRREAAEAEAEVPVFQYVGERAVRADRVFVWGFSFSGALGVPTFVVPSSGPGPRAGARQRRRIQPVPYRLELDQKISSAACGYGFTLLSSKTTDITKVWGMGLNKDSQLGFHRSRKDKIFSMGNNSYGQCGRKVIENEIYSESHRVHRMQDFDGQVVQVACGQDHSLFLTDKGEVYSCGWGADGQTGLGHYNITSAPTKLGGDLAGVNIVQVTTYGDCCLAVSADGGLFGWGNSEYLQLASVTDSTQVNVPRCLHFSGVGKVRQAACGGTGCAVLNGEGHVFVWGYGILGKGPNLVESAVPEMIPPTLFGLTEFNPEVQVSRIRCGLSHFAALTNKGELFVWGKNIRGCLGIGRLEDQYFPWRVTMPGEPMDVACGVDHMVTLAKSFI</sequence>
<dbReference type="Pfam" id="PF00415">
    <property type="entry name" value="RCC1"/>
    <property type="match status" value="2"/>
</dbReference>
<feature type="repeat" description="RCC1" evidence="1">
    <location>
        <begin position="312"/>
        <end position="369"/>
    </location>
</feature>
<feature type="repeat" description="RCC1" evidence="1">
    <location>
        <begin position="150"/>
        <end position="205"/>
    </location>
</feature>
<keyword evidence="3" id="KW-1185">Reference proteome</keyword>
<feature type="repeat" description="RCC1" evidence="1">
    <location>
        <begin position="370"/>
        <end position="419"/>
    </location>
</feature>
<proteinExistence type="predicted"/>
<reference evidence="2" key="3">
    <citation type="submission" date="2025-09" db="UniProtKB">
        <authorList>
            <consortium name="Ensembl"/>
        </authorList>
    </citation>
    <scope>IDENTIFICATION</scope>
</reference>
<dbReference type="InterPro" id="IPR009091">
    <property type="entry name" value="RCC1/BLIP-II"/>
</dbReference>
<dbReference type="Gene3D" id="2.130.10.30">
    <property type="entry name" value="Regulator of chromosome condensation 1/beta-lactamase-inhibitor protein II"/>
    <property type="match status" value="2"/>
</dbReference>
<dbReference type="SUPFAM" id="SSF50985">
    <property type="entry name" value="RCC1/BLIP-II"/>
    <property type="match status" value="1"/>
</dbReference>
<reference evidence="2 3" key="1">
    <citation type="submission" date="2013-03" db="EMBL/GenBank/DDBJ databases">
        <authorList>
            <person name="Warren W."/>
            <person name="Wilson R.K."/>
        </authorList>
    </citation>
    <scope>NUCLEOTIDE SEQUENCE</scope>
</reference>
<dbReference type="GeneTree" id="ENSGT00940000157317"/>
<dbReference type="PROSITE" id="PS50012">
    <property type="entry name" value="RCC1_3"/>
    <property type="match status" value="5"/>
</dbReference>
<evidence type="ECO:0000313" key="3">
    <source>
        <dbReference type="Proteomes" id="UP000233100"/>
    </source>
</evidence>
<dbReference type="GO" id="GO:0005743">
    <property type="term" value="C:mitochondrial inner membrane"/>
    <property type="evidence" value="ECO:0007669"/>
    <property type="project" value="TreeGrafter"/>
</dbReference>
<dbReference type="Ensembl" id="ENSMFAT00000082372.1">
    <property type="protein sequence ID" value="ENSMFAP00000052856.1"/>
    <property type="gene ID" value="ENSMFAG00000021544.2"/>
</dbReference>
<protein>
    <submittedName>
        <fullName evidence="2">RCC1 like</fullName>
    </submittedName>
</protein>
<dbReference type="InterPro" id="IPR000408">
    <property type="entry name" value="Reg_chr_condens"/>
</dbReference>
<name>A0A7N9ICJ5_MACFA</name>
<dbReference type="PANTHER" id="PTHR46337:SF1">
    <property type="entry name" value="RCC1-LIKE G EXCHANGING FACTOR-LIKE PROTEIN"/>
    <property type="match status" value="1"/>
</dbReference>
<dbReference type="Proteomes" id="UP000233100">
    <property type="component" value="Chromosome 3"/>
</dbReference>
<feature type="repeat" description="RCC1" evidence="1">
    <location>
        <begin position="259"/>
        <end position="311"/>
    </location>
</feature>
<dbReference type="Pfam" id="PF13540">
    <property type="entry name" value="RCC1_2"/>
    <property type="match status" value="1"/>
</dbReference>
<dbReference type="PRINTS" id="PR00633">
    <property type="entry name" value="RCCNDNSATION"/>
</dbReference>
<dbReference type="AlphaFoldDB" id="A0A7N9ICJ5"/>
<dbReference type="GO" id="GO:0019843">
    <property type="term" value="F:rRNA binding"/>
    <property type="evidence" value="ECO:0007669"/>
    <property type="project" value="TreeGrafter"/>
</dbReference>
<dbReference type="GO" id="GO:0005085">
    <property type="term" value="F:guanyl-nucleotide exchange factor activity"/>
    <property type="evidence" value="ECO:0007669"/>
    <property type="project" value="TreeGrafter"/>
</dbReference>